<dbReference type="Proteomes" id="UP001164286">
    <property type="component" value="Unassembled WGS sequence"/>
</dbReference>
<evidence type="ECO:0000259" key="13">
    <source>
        <dbReference type="PROSITE" id="PS50011"/>
    </source>
</evidence>
<evidence type="ECO:0000256" key="3">
    <source>
        <dbReference type="ARBA" id="ARBA00022527"/>
    </source>
</evidence>
<dbReference type="GO" id="GO:0005524">
    <property type="term" value="F:ATP binding"/>
    <property type="evidence" value="ECO:0007669"/>
    <property type="project" value="UniProtKB-UniRule"/>
</dbReference>
<dbReference type="SUPFAM" id="SSF56112">
    <property type="entry name" value="Protein kinase-like (PK-like)"/>
    <property type="match status" value="1"/>
</dbReference>
<keyword evidence="3 11" id="KW-0723">Serine/threonine-protein kinase</keyword>
<dbReference type="InterPro" id="IPR011009">
    <property type="entry name" value="Kinase-like_dom_sf"/>
</dbReference>
<feature type="compositionally biased region" description="Polar residues" evidence="12">
    <location>
        <begin position="372"/>
        <end position="384"/>
    </location>
</feature>
<dbReference type="FunFam" id="1.10.510.10:FF:000160">
    <property type="entry name" value="Casein kinase I 1"/>
    <property type="match status" value="1"/>
</dbReference>
<dbReference type="InterPro" id="IPR008271">
    <property type="entry name" value="Ser/Thr_kinase_AS"/>
</dbReference>
<dbReference type="InterPro" id="IPR017441">
    <property type="entry name" value="Protein_kinase_ATP_BS"/>
</dbReference>
<gene>
    <name evidence="14" type="ORF">MKK02DRAFT_30258</name>
</gene>
<name>A0AA38H0Z7_9TREE</name>
<comment type="catalytic activity">
    <reaction evidence="9">
        <text>L-seryl-[protein] + ATP = O-phospho-L-seryl-[protein] + ADP + H(+)</text>
        <dbReference type="Rhea" id="RHEA:17989"/>
        <dbReference type="Rhea" id="RHEA-COMP:9863"/>
        <dbReference type="Rhea" id="RHEA-COMP:11604"/>
        <dbReference type="ChEBI" id="CHEBI:15378"/>
        <dbReference type="ChEBI" id="CHEBI:29999"/>
        <dbReference type="ChEBI" id="CHEBI:30616"/>
        <dbReference type="ChEBI" id="CHEBI:83421"/>
        <dbReference type="ChEBI" id="CHEBI:456216"/>
        <dbReference type="EC" id="2.7.11.1"/>
    </reaction>
</comment>
<feature type="compositionally biased region" description="Polar residues" evidence="12">
    <location>
        <begin position="1"/>
        <end position="12"/>
    </location>
</feature>
<dbReference type="GeneID" id="77727214"/>
<feature type="region of interest" description="Disordered" evidence="12">
    <location>
        <begin position="1"/>
        <end position="25"/>
    </location>
</feature>
<dbReference type="FunFam" id="3.30.200.20:FF:000538">
    <property type="entry name" value="Putative Casein kinase I"/>
    <property type="match status" value="1"/>
</dbReference>
<evidence type="ECO:0000256" key="8">
    <source>
        <dbReference type="ARBA" id="ARBA00047899"/>
    </source>
</evidence>
<dbReference type="PANTHER" id="PTHR11909">
    <property type="entry name" value="CASEIN KINASE-RELATED"/>
    <property type="match status" value="1"/>
</dbReference>
<keyword evidence="4" id="KW-0808">Transferase</keyword>
<dbReference type="InterPro" id="IPR000719">
    <property type="entry name" value="Prot_kinase_dom"/>
</dbReference>
<dbReference type="AlphaFoldDB" id="A0AA38H0Z7"/>
<evidence type="ECO:0000256" key="11">
    <source>
        <dbReference type="RuleBase" id="RU000304"/>
    </source>
</evidence>
<evidence type="ECO:0000256" key="1">
    <source>
        <dbReference type="ARBA" id="ARBA00005926"/>
    </source>
</evidence>
<dbReference type="InterPro" id="IPR050235">
    <property type="entry name" value="CK1_Ser-Thr_kinase"/>
</dbReference>
<evidence type="ECO:0000313" key="15">
    <source>
        <dbReference type="Proteomes" id="UP001164286"/>
    </source>
</evidence>
<keyword evidence="5 10" id="KW-0547">Nucleotide-binding</keyword>
<evidence type="ECO:0000256" key="12">
    <source>
        <dbReference type="SAM" id="MobiDB-lite"/>
    </source>
</evidence>
<feature type="compositionally biased region" description="Basic and acidic residues" evidence="12">
    <location>
        <begin position="339"/>
        <end position="358"/>
    </location>
</feature>
<evidence type="ECO:0000256" key="10">
    <source>
        <dbReference type="PROSITE-ProRule" id="PRU10141"/>
    </source>
</evidence>
<reference evidence="14" key="1">
    <citation type="journal article" date="2022" name="G3 (Bethesda)">
        <title>High quality genome of the basidiomycete yeast Dioszegia hungarica PDD-24b-2 isolated from cloud water.</title>
        <authorList>
            <person name="Jarrige D."/>
            <person name="Haridas S."/>
            <person name="Bleykasten-Grosshans C."/>
            <person name="Joly M."/>
            <person name="Nadalig T."/>
            <person name="Sancelme M."/>
            <person name="Vuilleumier S."/>
            <person name="Grigoriev I.V."/>
            <person name="Amato P."/>
            <person name="Bringel F."/>
        </authorList>
    </citation>
    <scope>NUCLEOTIDE SEQUENCE</scope>
    <source>
        <strain evidence="14">PDD-24b-2</strain>
    </source>
</reference>
<dbReference type="PROSITE" id="PS00108">
    <property type="entry name" value="PROTEIN_KINASE_ST"/>
    <property type="match status" value="1"/>
</dbReference>
<comment type="similarity">
    <text evidence="1">Belongs to the protein kinase superfamily. CK1 Ser/Thr protein kinase family. Casein kinase I subfamily.</text>
</comment>
<dbReference type="PROSITE" id="PS50011">
    <property type="entry name" value="PROTEIN_KINASE_DOM"/>
    <property type="match status" value="1"/>
</dbReference>
<comment type="caution">
    <text evidence="14">The sequence shown here is derived from an EMBL/GenBank/DDBJ whole genome shotgun (WGS) entry which is preliminary data.</text>
</comment>
<evidence type="ECO:0000256" key="6">
    <source>
        <dbReference type="ARBA" id="ARBA00022777"/>
    </source>
</evidence>
<evidence type="ECO:0000256" key="4">
    <source>
        <dbReference type="ARBA" id="ARBA00022679"/>
    </source>
</evidence>
<feature type="domain" description="Protein kinase" evidence="13">
    <location>
        <begin position="34"/>
        <end position="296"/>
    </location>
</feature>
<dbReference type="GO" id="GO:0000324">
    <property type="term" value="C:fungal-type vacuole"/>
    <property type="evidence" value="ECO:0007669"/>
    <property type="project" value="UniProtKB-ARBA"/>
</dbReference>
<evidence type="ECO:0000256" key="2">
    <source>
        <dbReference type="ARBA" id="ARBA00012513"/>
    </source>
</evidence>
<organism evidence="14 15">
    <name type="scientific">Dioszegia hungarica</name>
    <dbReference type="NCBI Taxonomy" id="4972"/>
    <lineage>
        <taxon>Eukaryota</taxon>
        <taxon>Fungi</taxon>
        <taxon>Dikarya</taxon>
        <taxon>Basidiomycota</taxon>
        <taxon>Agaricomycotina</taxon>
        <taxon>Tremellomycetes</taxon>
        <taxon>Tremellales</taxon>
        <taxon>Bulleribasidiaceae</taxon>
        <taxon>Dioszegia</taxon>
    </lineage>
</organism>
<evidence type="ECO:0000313" key="14">
    <source>
        <dbReference type="EMBL" id="KAI9632448.1"/>
    </source>
</evidence>
<evidence type="ECO:0000256" key="9">
    <source>
        <dbReference type="ARBA" id="ARBA00048679"/>
    </source>
</evidence>
<sequence length="480" mass="52831">MATTHIINTSNPGAHLAGSGSHSSSSSNIVGVHYKVGKKIGEGSFGVIFEGTNLLNSQTVAIKFEPRKSDAPQLRDEYRSYKILSGCVGIPQVYYFGQEGLHNILVIDLLGPSLEDLFDMCGRKFSIKTCCMTARQMLSRVQVIHEKNLIYRDIKPDNFLIGRPNTKAANTIHVVDFGMAKQYRDPKTKQHIPYRERKSLSGTARYMSINTHLGREQSRRDDLEALGHVFFYFLRGGLPWQGLKAATNKQKYEKIGEKKQTTPIPELVEGNPQEFAIYLNYVRKLTFDETPDYDFLKELFATAMKNAGEEDDGVYDWMMLNNGKGWELNGHPSLQTDPTRSRPRVEKEYRSDRVDRLRSGAAAPSPLKTRKSGTSGLPNASNQAIIGVSAPSPLPTSRRQSAAGGHPFASAERDDYDASNVAVPSQAGLTPIAPMNVHGRSGGGGTAANSASQQVQGEADFEGGKKQNGLVRLLTCGCFR</sequence>
<dbReference type="PROSITE" id="PS00107">
    <property type="entry name" value="PROTEIN_KINASE_ATP"/>
    <property type="match status" value="1"/>
</dbReference>
<protein>
    <recommendedName>
        <fullName evidence="2">non-specific serine/threonine protein kinase</fullName>
        <ecNumber evidence="2">2.7.11.1</ecNumber>
    </recommendedName>
</protein>
<dbReference type="GO" id="GO:0004674">
    <property type="term" value="F:protein serine/threonine kinase activity"/>
    <property type="evidence" value="ECO:0007669"/>
    <property type="project" value="UniProtKB-KW"/>
</dbReference>
<accession>A0AA38H0Z7</accession>
<keyword evidence="7 10" id="KW-0067">ATP-binding</keyword>
<proteinExistence type="inferred from homology"/>
<comment type="catalytic activity">
    <reaction evidence="8">
        <text>L-threonyl-[protein] + ATP = O-phospho-L-threonyl-[protein] + ADP + H(+)</text>
        <dbReference type="Rhea" id="RHEA:46608"/>
        <dbReference type="Rhea" id="RHEA-COMP:11060"/>
        <dbReference type="Rhea" id="RHEA-COMP:11605"/>
        <dbReference type="ChEBI" id="CHEBI:15378"/>
        <dbReference type="ChEBI" id="CHEBI:30013"/>
        <dbReference type="ChEBI" id="CHEBI:30616"/>
        <dbReference type="ChEBI" id="CHEBI:61977"/>
        <dbReference type="ChEBI" id="CHEBI:456216"/>
        <dbReference type="EC" id="2.7.11.1"/>
    </reaction>
</comment>
<dbReference type="Pfam" id="PF00069">
    <property type="entry name" value="Pkinase"/>
    <property type="match status" value="1"/>
</dbReference>
<evidence type="ECO:0000256" key="7">
    <source>
        <dbReference type="ARBA" id="ARBA00022840"/>
    </source>
</evidence>
<dbReference type="CDD" id="cd14127">
    <property type="entry name" value="STKc_CK1_fungal"/>
    <property type="match status" value="1"/>
</dbReference>
<keyword evidence="15" id="KW-1185">Reference proteome</keyword>
<dbReference type="EMBL" id="JAKWFO010000014">
    <property type="protein sequence ID" value="KAI9632448.1"/>
    <property type="molecule type" value="Genomic_DNA"/>
</dbReference>
<dbReference type="EC" id="2.7.11.1" evidence="2"/>
<evidence type="ECO:0000256" key="5">
    <source>
        <dbReference type="ARBA" id="ARBA00022741"/>
    </source>
</evidence>
<feature type="binding site" evidence="10">
    <location>
        <position position="63"/>
    </location>
    <ligand>
        <name>ATP</name>
        <dbReference type="ChEBI" id="CHEBI:30616"/>
    </ligand>
</feature>
<dbReference type="SMART" id="SM00220">
    <property type="entry name" value="S_TKc"/>
    <property type="match status" value="1"/>
</dbReference>
<feature type="region of interest" description="Disordered" evidence="12">
    <location>
        <begin position="327"/>
        <end position="417"/>
    </location>
</feature>
<dbReference type="RefSeq" id="XP_052942225.1">
    <property type="nucleotide sequence ID" value="XM_053088009.1"/>
</dbReference>
<dbReference type="Gene3D" id="1.10.510.10">
    <property type="entry name" value="Transferase(Phosphotransferase) domain 1"/>
    <property type="match status" value="1"/>
</dbReference>
<keyword evidence="6 14" id="KW-0418">Kinase</keyword>